<evidence type="ECO:0000313" key="10">
    <source>
        <dbReference type="EMBL" id="PWY72403.1"/>
    </source>
</evidence>
<keyword evidence="5 9" id="KW-0560">Oxidoreductase</keyword>
<dbReference type="GO" id="GO:0017172">
    <property type="term" value="F:cysteine dioxygenase activity"/>
    <property type="evidence" value="ECO:0007669"/>
    <property type="project" value="UniProtKB-UniRule"/>
</dbReference>
<dbReference type="Pfam" id="PF05995">
    <property type="entry name" value="CDO_I"/>
    <property type="match status" value="2"/>
</dbReference>
<reference evidence="10 11" key="1">
    <citation type="submission" date="2016-12" db="EMBL/GenBank/DDBJ databases">
        <title>The genomes of Aspergillus section Nigri reveals drivers in fungal speciation.</title>
        <authorList>
            <consortium name="DOE Joint Genome Institute"/>
            <person name="Vesth T.C."/>
            <person name="Nybo J."/>
            <person name="Theobald S."/>
            <person name="Brandl J."/>
            <person name="Frisvad J.C."/>
            <person name="Nielsen K.F."/>
            <person name="Lyhne E.K."/>
            <person name="Kogle M.E."/>
            <person name="Kuo A."/>
            <person name="Riley R."/>
            <person name="Clum A."/>
            <person name="Nolan M."/>
            <person name="Lipzen A."/>
            <person name="Salamov A."/>
            <person name="Henrissat B."/>
            <person name="Wiebenga A."/>
            <person name="De Vries R.P."/>
            <person name="Grigoriev I.V."/>
            <person name="Mortensen U.H."/>
            <person name="Andersen M.R."/>
            <person name="Baker S.E."/>
        </authorList>
    </citation>
    <scope>NUCLEOTIDE SEQUENCE [LARGE SCALE GENOMIC DNA]</scope>
    <source>
        <strain evidence="10 11">CBS 117.55</strain>
    </source>
</reference>
<proteinExistence type="inferred from homology"/>
<organism evidence="10 11">
    <name type="scientific">Aspergillus heteromorphus CBS 117.55</name>
    <dbReference type="NCBI Taxonomy" id="1448321"/>
    <lineage>
        <taxon>Eukaryota</taxon>
        <taxon>Fungi</taxon>
        <taxon>Dikarya</taxon>
        <taxon>Ascomycota</taxon>
        <taxon>Pezizomycotina</taxon>
        <taxon>Eurotiomycetes</taxon>
        <taxon>Eurotiomycetidae</taxon>
        <taxon>Eurotiales</taxon>
        <taxon>Aspergillaceae</taxon>
        <taxon>Aspergillus</taxon>
        <taxon>Aspergillus subgen. Circumdati</taxon>
    </lineage>
</organism>
<dbReference type="InterPro" id="IPR010300">
    <property type="entry name" value="CDO_1"/>
</dbReference>
<dbReference type="GO" id="GO:0008198">
    <property type="term" value="F:ferrous iron binding"/>
    <property type="evidence" value="ECO:0007669"/>
    <property type="project" value="TreeGrafter"/>
</dbReference>
<keyword evidence="6 8" id="KW-0408">Iron</keyword>
<dbReference type="Gene3D" id="2.60.120.10">
    <property type="entry name" value="Jelly Rolls"/>
    <property type="match status" value="2"/>
</dbReference>
<comment type="similarity">
    <text evidence="1 9">Belongs to the cysteine dioxygenase family.</text>
</comment>
<dbReference type="STRING" id="1448321.A0A317VDF7"/>
<feature type="binding site" evidence="8">
    <location>
        <position position="189"/>
    </location>
    <ligand>
        <name>Fe cation</name>
        <dbReference type="ChEBI" id="CHEBI:24875"/>
        <note>catalytic</note>
    </ligand>
</feature>
<evidence type="ECO:0000313" key="11">
    <source>
        <dbReference type="Proteomes" id="UP000247233"/>
    </source>
</evidence>
<keyword evidence="7" id="KW-0883">Thioether bond</keyword>
<dbReference type="PANTHER" id="PTHR12918:SF1">
    <property type="entry name" value="CYSTEINE DIOXYGENASE TYPE 1"/>
    <property type="match status" value="1"/>
</dbReference>
<dbReference type="SUPFAM" id="SSF51182">
    <property type="entry name" value="RmlC-like cupins"/>
    <property type="match status" value="2"/>
</dbReference>
<dbReference type="InterPro" id="IPR011051">
    <property type="entry name" value="RmlC_Cupin_sf"/>
</dbReference>
<comment type="catalytic activity">
    <reaction evidence="9">
        <text>L-cysteine + O2 = 3-sulfino-L-alanine + H(+)</text>
        <dbReference type="Rhea" id="RHEA:20441"/>
        <dbReference type="ChEBI" id="CHEBI:15378"/>
        <dbReference type="ChEBI" id="CHEBI:15379"/>
        <dbReference type="ChEBI" id="CHEBI:35235"/>
        <dbReference type="ChEBI" id="CHEBI:61085"/>
        <dbReference type="EC" id="1.13.11.20"/>
    </reaction>
</comment>
<keyword evidence="3 8" id="KW-0479">Metal-binding</keyword>
<dbReference type="EC" id="1.13.11.20" evidence="2 9"/>
<dbReference type="GeneID" id="37062727"/>
<evidence type="ECO:0000256" key="1">
    <source>
        <dbReference type="ARBA" id="ARBA00006622"/>
    </source>
</evidence>
<evidence type="ECO:0000256" key="3">
    <source>
        <dbReference type="ARBA" id="ARBA00022723"/>
    </source>
</evidence>
<dbReference type="CDD" id="cd10548">
    <property type="entry name" value="cupin_CDO"/>
    <property type="match status" value="1"/>
</dbReference>
<protein>
    <recommendedName>
        <fullName evidence="2 9">Cysteine dioxygenase</fullName>
        <ecNumber evidence="2 9">1.13.11.20</ecNumber>
    </recommendedName>
</protein>
<dbReference type="RefSeq" id="XP_025396505.1">
    <property type="nucleotide sequence ID" value="XM_025540490.1"/>
</dbReference>
<evidence type="ECO:0000256" key="8">
    <source>
        <dbReference type="PIRSR" id="PIRSR610300-51"/>
    </source>
</evidence>
<sequence length="249" mass="28192">MPYIETDSFSETPGSNGFDKLVRDLRDVLGPSSGLDSDDIDPMDVQRLMEQYDSNSEDWISLALADPKKNYTRNLIDEGNGKSNLLILVWTPGKRSPIHDHANAHCVMKARSYPIYTSHSKKPQVHTDRDPQTKPQNIQILKGSLQETLYSWPDKDKLSHGHPSPPQVKRQTVYTENQVTYMSDKLGLHRISNPDPNEYAVSLHLYTPPNAVTYGFYIYDDDTGKPSHIPSAHVYSVRGKRTRDNPESA</sequence>
<gene>
    <name evidence="10" type="ORF">BO70DRAFT_320774</name>
</gene>
<comment type="caution">
    <text evidence="10">The sequence shown here is derived from an EMBL/GenBank/DDBJ whole genome shotgun (WGS) entry which is preliminary data.</text>
</comment>
<accession>A0A317VDF7</accession>
<feature type="binding site" evidence="8">
    <location>
        <position position="99"/>
    </location>
    <ligand>
        <name>Fe cation</name>
        <dbReference type="ChEBI" id="CHEBI:24875"/>
        <note>catalytic</note>
    </ligand>
</feature>
<dbReference type="OrthoDB" id="543511at2759"/>
<dbReference type="EMBL" id="MSFL01000026">
    <property type="protein sequence ID" value="PWY72403.1"/>
    <property type="molecule type" value="Genomic_DNA"/>
</dbReference>
<dbReference type="GO" id="GO:0019448">
    <property type="term" value="P:L-cysteine catabolic process"/>
    <property type="evidence" value="ECO:0007669"/>
    <property type="project" value="TreeGrafter"/>
</dbReference>
<evidence type="ECO:0000256" key="6">
    <source>
        <dbReference type="ARBA" id="ARBA00023004"/>
    </source>
</evidence>
<dbReference type="VEuPathDB" id="FungiDB:BO70DRAFT_320774"/>
<evidence type="ECO:0000256" key="9">
    <source>
        <dbReference type="RuleBase" id="RU366010"/>
    </source>
</evidence>
<feature type="binding site" evidence="8">
    <location>
        <position position="101"/>
    </location>
    <ligand>
        <name>Fe cation</name>
        <dbReference type="ChEBI" id="CHEBI:24875"/>
        <note>catalytic</note>
    </ligand>
</feature>
<dbReference type="Proteomes" id="UP000247233">
    <property type="component" value="Unassembled WGS sequence"/>
</dbReference>
<dbReference type="InterPro" id="IPR014710">
    <property type="entry name" value="RmlC-like_jellyroll"/>
</dbReference>
<name>A0A317VDF7_9EURO</name>
<evidence type="ECO:0000256" key="7">
    <source>
        <dbReference type="PIRSR" id="PIRSR610300-50"/>
    </source>
</evidence>
<comment type="cofactor">
    <cofactor evidence="9">
        <name>Fe cation</name>
        <dbReference type="ChEBI" id="CHEBI:24875"/>
    </cofactor>
    <text evidence="9">Binds 1 Fe cation per subunit.</text>
</comment>
<dbReference type="PANTHER" id="PTHR12918">
    <property type="entry name" value="CYSTEINE DIOXYGENASE"/>
    <property type="match status" value="1"/>
</dbReference>
<feature type="cross-link" description="3'-(S-cysteinyl)-tyrosine (Cys-Tyr)" evidence="7">
    <location>
        <begin position="106"/>
        <end position="206"/>
    </location>
</feature>
<evidence type="ECO:0000256" key="5">
    <source>
        <dbReference type="ARBA" id="ARBA00023002"/>
    </source>
</evidence>
<keyword evidence="11" id="KW-1185">Reference proteome</keyword>
<keyword evidence="4 9" id="KW-0223">Dioxygenase</keyword>
<evidence type="ECO:0000256" key="2">
    <source>
        <dbReference type="ARBA" id="ARBA00013133"/>
    </source>
</evidence>
<dbReference type="AlphaFoldDB" id="A0A317VDF7"/>
<evidence type="ECO:0000256" key="4">
    <source>
        <dbReference type="ARBA" id="ARBA00022964"/>
    </source>
</evidence>